<name>A0A6A4L811_9ERIC</name>
<comment type="caution">
    <text evidence="4">The sequence shown here is derived from an EMBL/GenBank/DDBJ whole genome shotgun (WGS) entry which is preliminary data.</text>
</comment>
<comment type="similarity">
    <text evidence="1">Belongs to the COBRA family.</text>
</comment>
<gene>
    <name evidence="4" type="ORF">C3L33_12453</name>
</gene>
<evidence type="ECO:0000313" key="5">
    <source>
        <dbReference type="Proteomes" id="UP000428333"/>
    </source>
</evidence>
<evidence type="ECO:0000256" key="1">
    <source>
        <dbReference type="ARBA" id="ARBA00005507"/>
    </source>
</evidence>
<dbReference type="OrthoDB" id="1724830at2759"/>
<dbReference type="EMBL" id="QEFC01001827">
    <property type="protein sequence ID" value="KAE9455643.1"/>
    <property type="molecule type" value="Genomic_DNA"/>
</dbReference>
<proteinExistence type="inferred from homology"/>
<evidence type="ECO:0000256" key="2">
    <source>
        <dbReference type="ARBA" id="ARBA00022729"/>
    </source>
</evidence>
<keyword evidence="3" id="KW-0325">Glycoprotein</keyword>
<feature type="non-terminal residue" evidence="4">
    <location>
        <position position="1"/>
    </location>
</feature>
<dbReference type="GO" id="GO:0010215">
    <property type="term" value="P:cellulose microfibril organization"/>
    <property type="evidence" value="ECO:0007669"/>
    <property type="project" value="InterPro"/>
</dbReference>
<dbReference type="Pfam" id="PF04833">
    <property type="entry name" value="COBRA"/>
    <property type="match status" value="1"/>
</dbReference>
<sequence>MKSPTIVDLLPKTPYNDQVANCCKGGVISVGAEGTTNTLRCGRRGLSVVTKTHEAAVAYAAVYLIKAPSPSFLYLSSSSE</sequence>
<evidence type="ECO:0000313" key="4">
    <source>
        <dbReference type="EMBL" id="KAE9455643.1"/>
    </source>
</evidence>
<organism evidence="4 5">
    <name type="scientific">Rhododendron williamsianum</name>
    <dbReference type="NCBI Taxonomy" id="262921"/>
    <lineage>
        <taxon>Eukaryota</taxon>
        <taxon>Viridiplantae</taxon>
        <taxon>Streptophyta</taxon>
        <taxon>Embryophyta</taxon>
        <taxon>Tracheophyta</taxon>
        <taxon>Spermatophyta</taxon>
        <taxon>Magnoliopsida</taxon>
        <taxon>eudicotyledons</taxon>
        <taxon>Gunneridae</taxon>
        <taxon>Pentapetalae</taxon>
        <taxon>asterids</taxon>
        <taxon>Ericales</taxon>
        <taxon>Ericaceae</taxon>
        <taxon>Ericoideae</taxon>
        <taxon>Rhodoreae</taxon>
        <taxon>Rhododendron</taxon>
    </lineage>
</organism>
<dbReference type="GO" id="GO:0016020">
    <property type="term" value="C:membrane"/>
    <property type="evidence" value="ECO:0007669"/>
    <property type="project" value="InterPro"/>
</dbReference>
<dbReference type="Proteomes" id="UP000428333">
    <property type="component" value="Linkage Group LG07"/>
</dbReference>
<protein>
    <submittedName>
        <fullName evidence="4">Uncharacterized protein</fullName>
    </submittedName>
</protein>
<reference evidence="4 5" key="1">
    <citation type="journal article" date="2019" name="Genome Biol. Evol.">
        <title>The Rhododendron genome and chromosomal organization provide insight into shared whole-genome duplications across the heath family (Ericaceae).</title>
        <authorList>
            <person name="Soza V.L."/>
            <person name="Lindsley D."/>
            <person name="Waalkes A."/>
            <person name="Ramage E."/>
            <person name="Patwardhan R.P."/>
            <person name="Burton J.N."/>
            <person name="Adey A."/>
            <person name="Kumar A."/>
            <person name="Qiu R."/>
            <person name="Shendure J."/>
            <person name="Hall B."/>
        </authorList>
    </citation>
    <scope>NUCLEOTIDE SEQUENCE [LARGE SCALE GENOMIC DNA]</scope>
    <source>
        <strain evidence="4">RSF 1966-606</strain>
    </source>
</reference>
<evidence type="ECO:0000256" key="3">
    <source>
        <dbReference type="ARBA" id="ARBA00023180"/>
    </source>
</evidence>
<dbReference type="AlphaFoldDB" id="A0A6A4L811"/>
<keyword evidence="2" id="KW-0732">Signal</keyword>
<accession>A0A6A4L811</accession>
<keyword evidence="5" id="KW-1185">Reference proteome</keyword>
<dbReference type="InterPro" id="IPR006918">
    <property type="entry name" value="COBRA_pln"/>
</dbReference>